<dbReference type="AlphaFoldDB" id="A0A183F3Y5"/>
<protein>
    <submittedName>
        <fullName evidence="1 3">Uncharacterized protein</fullName>
    </submittedName>
</protein>
<accession>A0A183F3Y5</accession>
<evidence type="ECO:0000313" key="1">
    <source>
        <dbReference type="EMBL" id="VDO19260.1"/>
    </source>
</evidence>
<reference evidence="3" key="2">
    <citation type="submission" date="2019-09" db="UniProtKB">
        <authorList>
            <consortium name="WormBaseParasite"/>
        </authorList>
    </citation>
    <scope>IDENTIFICATION</scope>
</reference>
<dbReference type="WBParaSite" id="HPBE_0000087701-mRNA-1">
    <property type="protein sequence ID" value="HPBE_0000087701-mRNA-1"/>
    <property type="gene ID" value="HPBE_0000087701"/>
</dbReference>
<reference evidence="1 2" key="1">
    <citation type="submission" date="2018-11" db="EMBL/GenBank/DDBJ databases">
        <authorList>
            <consortium name="Pathogen Informatics"/>
        </authorList>
    </citation>
    <scope>NUCLEOTIDE SEQUENCE [LARGE SCALE GENOMIC DNA]</scope>
</reference>
<evidence type="ECO:0000313" key="2">
    <source>
        <dbReference type="Proteomes" id="UP000050761"/>
    </source>
</evidence>
<proteinExistence type="predicted"/>
<sequence length="121" mass="14479">MRRCLRLLSSWKFLPNRDRILFKDRKEALREFWRISGASLIFHIGFACLLFREFAFPTPDIVYDIKRRISPDFDLYCRFGEKAEFHLDLSNKVRMFKKGEQIIEKDKETRQSPEARFGGAV</sequence>
<evidence type="ECO:0000313" key="3">
    <source>
        <dbReference type="WBParaSite" id="HPBE_0000087701-mRNA-1"/>
    </source>
</evidence>
<dbReference type="Proteomes" id="UP000050761">
    <property type="component" value="Unassembled WGS sequence"/>
</dbReference>
<accession>A0A3P7TBH9</accession>
<gene>
    <name evidence="1" type="ORF">HPBE_LOCUS878</name>
</gene>
<dbReference type="EMBL" id="UZAH01000798">
    <property type="protein sequence ID" value="VDO19260.1"/>
    <property type="molecule type" value="Genomic_DNA"/>
</dbReference>
<name>A0A183F3Y5_HELPZ</name>
<keyword evidence="2" id="KW-1185">Reference proteome</keyword>
<dbReference type="OrthoDB" id="5796838at2759"/>
<organism evidence="2 3">
    <name type="scientific">Heligmosomoides polygyrus</name>
    <name type="common">Parasitic roundworm</name>
    <dbReference type="NCBI Taxonomy" id="6339"/>
    <lineage>
        <taxon>Eukaryota</taxon>
        <taxon>Metazoa</taxon>
        <taxon>Ecdysozoa</taxon>
        <taxon>Nematoda</taxon>
        <taxon>Chromadorea</taxon>
        <taxon>Rhabditida</taxon>
        <taxon>Rhabditina</taxon>
        <taxon>Rhabditomorpha</taxon>
        <taxon>Strongyloidea</taxon>
        <taxon>Heligmosomidae</taxon>
        <taxon>Heligmosomoides</taxon>
    </lineage>
</organism>